<organism evidence="1 2">
    <name type="scientific">Ailuropoda melanoleuca</name>
    <name type="common">Giant panda</name>
    <dbReference type="NCBI Taxonomy" id="9646"/>
    <lineage>
        <taxon>Eukaryota</taxon>
        <taxon>Metazoa</taxon>
        <taxon>Chordata</taxon>
        <taxon>Craniata</taxon>
        <taxon>Vertebrata</taxon>
        <taxon>Euteleostomi</taxon>
        <taxon>Mammalia</taxon>
        <taxon>Eutheria</taxon>
        <taxon>Laurasiatheria</taxon>
        <taxon>Carnivora</taxon>
        <taxon>Caniformia</taxon>
        <taxon>Ursidae</taxon>
        <taxon>Ailuropoda</taxon>
    </lineage>
</organism>
<dbReference type="InParanoid" id="G1LLR9"/>
<evidence type="ECO:0000313" key="1">
    <source>
        <dbReference type="Ensembl" id="ENSAMEP00000007891.2"/>
    </source>
</evidence>
<dbReference type="InterPro" id="IPR007150">
    <property type="entry name" value="HUS1/Mec3"/>
</dbReference>
<dbReference type="GO" id="GO:0000724">
    <property type="term" value="P:double-strand break repair via homologous recombination"/>
    <property type="evidence" value="ECO:0007669"/>
    <property type="project" value="TreeGrafter"/>
</dbReference>
<reference evidence="1" key="3">
    <citation type="submission" date="2025-09" db="UniProtKB">
        <authorList>
            <consortium name="Ensembl"/>
        </authorList>
    </citation>
    <scope>IDENTIFICATION</scope>
</reference>
<evidence type="ECO:0000313" key="2">
    <source>
        <dbReference type="Proteomes" id="UP000008912"/>
    </source>
</evidence>
<dbReference type="GeneTree" id="ENSGT00390000000706"/>
<keyword evidence="2" id="KW-1185">Reference proteome</keyword>
<dbReference type="Gene3D" id="3.70.10.10">
    <property type="match status" value="1"/>
</dbReference>
<dbReference type="GO" id="GO:0000723">
    <property type="term" value="P:telomere maintenance"/>
    <property type="evidence" value="ECO:0007669"/>
    <property type="project" value="TreeGrafter"/>
</dbReference>
<dbReference type="GO" id="GO:0006289">
    <property type="term" value="P:nucleotide-excision repair"/>
    <property type="evidence" value="ECO:0007669"/>
    <property type="project" value="TreeGrafter"/>
</dbReference>
<dbReference type="PANTHER" id="PTHR12900:SF3">
    <property type="entry name" value="CHECKPOINT PROTEIN HUS1B"/>
    <property type="match status" value="1"/>
</dbReference>
<dbReference type="GO" id="GO:0031573">
    <property type="term" value="P:mitotic intra-S DNA damage checkpoint signaling"/>
    <property type="evidence" value="ECO:0007669"/>
    <property type="project" value="TreeGrafter"/>
</dbReference>
<proteinExistence type="predicted"/>
<dbReference type="GO" id="GO:0044778">
    <property type="term" value="P:meiotic DNA integrity checkpoint signaling"/>
    <property type="evidence" value="ECO:0007669"/>
    <property type="project" value="TreeGrafter"/>
</dbReference>
<dbReference type="HOGENOM" id="CLU_035754_1_0_1"/>
<dbReference type="Proteomes" id="UP000008912">
    <property type="component" value="Unassembled WGS sequence"/>
</dbReference>
<dbReference type="eggNOG" id="KOG3999">
    <property type="taxonomic scope" value="Eukaryota"/>
</dbReference>
<dbReference type="GO" id="GO:0030896">
    <property type="term" value="C:checkpoint clamp complex"/>
    <property type="evidence" value="ECO:0007669"/>
    <property type="project" value="InterPro"/>
</dbReference>
<accession>G1LLR9</accession>
<dbReference type="GO" id="GO:0033314">
    <property type="term" value="P:mitotic DNA replication checkpoint signaling"/>
    <property type="evidence" value="ECO:0007669"/>
    <property type="project" value="TreeGrafter"/>
</dbReference>
<dbReference type="Pfam" id="PF04005">
    <property type="entry name" value="Hus1"/>
    <property type="match status" value="1"/>
</dbReference>
<protein>
    <submittedName>
        <fullName evidence="1">HUS1 checkpoint clamp component B</fullName>
    </submittedName>
</protein>
<name>G1LLR9_AILME</name>
<gene>
    <name evidence="1" type="primary">HUS1B</name>
</gene>
<dbReference type="GO" id="GO:0035861">
    <property type="term" value="C:site of double-strand break"/>
    <property type="evidence" value="ECO:0007669"/>
    <property type="project" value="TreeGrafter"/>
</dbReference>
<dbReference type="Ensembl" id="ENSAMET00000008219.2">
    <property type="protein sequence ID" value="ENSAMEP00000007891.2"/>
    <property type="gene ID" value="ENSAMEG00000007495.2"/>
</dbReference>
<dbReference type="AlphaFoldDB" id="G1LLR9"/>
<reference evidence="1" key="2">
    <citation type="submission" date="2025-08" db="UniProtKB">
        <authorList>
            <consortium name="Ensembl"/>
        </authorList>
    </citation>
    <scope>IDENTIFICATION</scope>
</reference>
<sequence>MKFCANVIGKDLIELFICISGTISKLPRVFVLHVVICDARVWCEVRREDFFHRFHVEDVSEELKEIYLELTSEHLFRTLTNKWRPHLTVSVELPLPTGWTPVVILDPFDGPVRVLPPTAWGDFPEPGLEACDVSVNLLSLKTPKGSVERIAKLGDQMLVEANLNGKMNLSIETDVVSINLMQCFEQYSILFWFMKMSLFSVSFLPIKIQAACIFFFLKAYGLFKTETDPELIGLQVCTLTCLYRMYILPSSSSFAKLLLKNSLVKELDSSFLCLLTLCIFFHTF</sequence>
<reference evidence="1 2" key="1">
    <citation type="journal article" date="2010" name="Nature">
        <title>The sequence and de novo assembly of the giant panda genome.</title>
        <authorList>
            <person name="Li R."/>
            <person name="Fan W."/>
            <person name="Tian G."/>
            <person name="Zhu H."/>
            <person name="He L."/>
            <person name="Cai J."/>
            <person name="Huang Q."/>
            <person name="Cai Q."/>
            <person name="Li B."/>
            <person name="Bai Y."/>
            <person name="Zhang Z."/>
            <person name="Zhang Y."/>
            <person name="Wang W."/>
            <person name="Li J."/>
            <person name="Wei F."/>
            <person name="Li H."/>
            <person name="Jian M."/>
            <person name="Li J."/>
            <person name="Zhang Z."/>
            <person name="Nielsen R."/>
            <person name="Li D."/>
            <person name="Gu W."/>
            <person name="Yang Z."/>
            <person name="Xuan Z."/>
            <person name="Ryder O.A."/>
            <person name="Leung F.C."/>
            <person name="Zhou Y."/>
            <person name="Cao J."/>
            <person name="Sun X."/>
            <person name="Fu Y."/>
            <person name="Fang X."/>
            <person name="Guo X."/>
            <person name="Wang B."/>
            <person name="Hou R."/>
            <person name="Shen F."/>
            <person name="Mu B."/>
            <person name="Ni P."/>
            <person name="Lin R."/>
            <person name="Qian W."/>
            <person name="Wang G."/>
            <person name="Yu C."/>
            <person name="Nie W."/>
            <person name="Wang J."/>
            <person name="Wu Z."/>
            <person name="Liang H."/>
            <person name="Min J."/>
            <person name="Wu Q."/>
            <person name="Cheng S."/>
            <person name="Ruan J."/>
            <person name="Wang M."/>
            <person name="Shi Z."/>
            <person name="Wen M."/>
            <person name="Liu B."/>
            <person name="Ren X."/>
            <person name="Zheng H."/>
            <person name="Dong D."/>
            <person name="Cook K."/>
            <person name="Shan G."/>
            <person name="Zhang H."/>
            <person name="Kosiol C."/>
            <person name="Xie X."/>
            <person name="Lu Z."/>
            <person name="Zheng H."/>
            <person name="Li Y."/>
            <person name="Steiner C.C."/>
            <person name="Lam T.T."/>
            <person name="Lin S."/>
            <person name="Zhang Q."/>
            <person name="Li G."/>
            <person name="Tian J."/>
            <person name="Gong T."/>
            <person name="Liu H."/>
            <person name="Zhang D."/>
            <person name="Fang L."/>
            <person name="Ye C."/>
            <person name="Zhang J."/>
            <person name="Hu W."/>
            <person name="Xu A."/>
            <person name="Ren Y."/>
            <person name="Zhang G."/>
            <person name="Bruford M.W."/>
            <person name="Li Q."/>
            <person name="Ma L."/>
            <person name="Guo Y."/>
            <person name="An N."/>
            <person name="Hu Y."/>
            <person name="Zheng Y."/>
            <person name="Shi Y."/>
            <person name="Li Z."/>
            <person name="Liu Q."/>
            <person name="Chen Y."/>
            <person name="Zhao J."/>
            <person name="Qu N."/>
            <person name="Zhao S."/>
            <person name="Tian F."/>
            <person name="Wang X."/>
            <person name="Wang H."/>
            <person name="Xu L."/>
            <person name="Liu X."/>
            <person name="Vinar T."/>
            <person name="Wang Y."/>
            <person name="Lam T.W."/>
            <person name="Yiu S.M."/>
            <person name="Liu S."/>
            <person name="Zhang H."/>
            <person name="Li D."/>
            <person name="Huang Y."/>
            <person name="Wang X."/>
            <person name="Yang G."/>
            <person name="Jiang Z."/>
            <person name="Wang J."/>
            <person name="Qin N."/>
            <person name="Li L."/>
            <person name="Li J."/>
            <person name="Bolund L."/>
            <person name="Kristiansen K."/>
            <person name="Wong G.K."/>
            <person name="Olson M."/>
            <person name="Zhang X."/>
            <person name="Li S."/>
            <person name="Yang H."/>
            <person name="Wang J."/>
            <person name="Wang J."/>
        </authorList>
    </citation>
    <scope>NUCLEOTIDE SEQUENCE [LARGE SCALE GENOMIC DNA]</scope>
</reference>
<dbReference type="STRING" id="9646.ENSAMEP00000007891"/>
<dbReference type="PANTHER" id="PTHR12900">
    <property type="entry name" value="MITOTIC AND DNA DAMAGE CHECKPOINT PROTEIN HUS1"/>
    <property type="match status" value="1"/>
</dbReference>